<dbReference type="AlphaFoldDB" id="A0A1I7HUU0"/>
<protein>
    <recommendedName>
        <fullName evidence="3">Esterase</fullName>
    </recommendedName>
</protein>
<dbReference type="Pfam" id="PF05728">
    <property type="entry name" value="UPF0227"/>
    <property type="match status" value="1"/>
</dbReference>
<reference evidence="2" key="1">
    <citation type="submission" date="2016-10" db="EMBL/GenBank/DDBJ databases">
        <authorList>
            <person name="Varghese N."/>
            <person name="Submissions S."/>
        </authorList>
    </citation>
    <scope>NUCLEOTIDE SEQUENCE [LARGE SCALE GENOMIC DNA]</scope>
    <source>
        <strain evidence="2">CGMCC 1.6981</strain>
    </source>
</reference>
<dbReference type="PANTHER" id="PTHR35602">
    <property type="entry name" value="ESTERASE YQIA-RELATED"/>
    <property type="match status" value="1"/>
</dbReference>
<evidence type="ECO:0000313" key="1">
    <source>
        <dbReference type="EMBL" id="SFU64504.1"/>
    </source>
</evidence>
<evidence type="ECO:0000313" key="2">
    <source>
        <dbReference type="Proteomes" id="UP000198693"/>
    </source>
</evidence>
<proteinExistence type="predicted"/>
<dbReference type="OrthoDB" id="9814831at2"/>
<dbReference type="STRING" id="463301.SAMN04487955_105114"/>
<dbReference type="Gene3D" id="3.40.50.1820">
    <property type="entry name" value="alpha/beta hydrolase"/>
    <property type="match status" value="1"/>
</dbReference>
<keyword evidence="2" id="KW-1185">Reference proteome</keyword>
<dbReference type="InterPro" id="IPR008886">
    <property type="entry name" value="UPF0227/Esterase_YqiA"/>
</dbReference>
<dbReference type="RefSeq" id="WP_089795026.1">
    <property type="nucleotide sequence ID" value="NZ_FPBP01000005.1"/>
</dbReference>
<name>A0A1I7HUU0_9GAMM</name>
<organism evidence="1 2">
    <name type="scientific">Halomonas korlensis</name>
    <dbReference type="NCBI Taxonomy" id="463301"/>
    <lineage>
        <taxon>Bacteria</taxon>
        <taxon>Pseudomonadati</taxon>
        <taxon>Pseudomonadota</taxon>
        <taxon>Gammaproteobacteria</taxon>
        <taxon>Oceanospirillales</taxon>
        <taxon>Halomonadaceae</taxon>
        <taxon>Halomonas</taxon>
    </lineage>
</organism>
<evidence type="ECO:0008006" key="3">
    <source>
        <dbReference type="Google" id="ProtNLM"/>
    </source>
</evidence>
<dbReference type="EMBL" id="FPBP01000005">
    <property type="protein sequence ID" value="SFU64504.1"/>
    <property type="molecule type" value="Genomic_DNA"/>
</dbReference>
<dbReference type="PANTHER" id="PTHR35602:SF3">
    <property type="entry name" value="ESTERASE YQIA"/>
    <property type="match status" value="1"/>
</dbReference>
<dbReference type="InterPro" id="IPR029058">
    <property type="entry name" value="AB_hydrolase_fold"/>
</dbReference>
<accession>A0A1I7HUU0</accession>
<sequence length="212" mass="21727">MLSPSLTAPSASGVLYLHGFNSGSASPKAGLVRAACAALGVVCESPQLPHRPVAALALAEARLAGLGPTPLVVGSSMGGFLATCLAERHALRAALINPAVAPAQLVTDWVGTAFANPYTDESFSVTDTHIDELAALTPERVTPSHYLVLLGTADETLDPGVAFRCYRGSRTILHPGGNHGFDALAGYLPAIFAHGGHSLAPGDITQLDIDDA</sequence>
<dbReference type="Proteomes" id="UP000198693">
    <property type="component" value="Unassembled WGS sequence"/>
</dbReference>
<dbReference type="SUPFAM" id="SSF53474">
    <property type="entry name" value="alpha/beta-Hydrolases"/>
    <property type="match status" value="1"/>
</dbReference>
<gene>
    <name evidence="1" type="ORF">SAMN04487955_105114</name>
</gene>